<dbReference type="RefSeq" id="WP_156551010.1">
    <property type="nucleotide sequence ID" value="NZ_JABAEJ010000008.1"/>
</dbReference>
<protein>
    <submittedName>
        <fullName evidence="1">Plasmid stabilization protein</fullName>
    </submittedName>
</protein>
<accession>A0AAE5AXP2</accession>
<evidence type="ECO:0000313" key="2">
    <source>
        <dbReference type="Proteomes" id="UP000436692"/>
    </source>
</evidence>
<evidence type="ECO:0000313" key="1">
    <source>
        <dbReference type="EMBL" id="MUZ59455.1"/>
    </source>
</evidence>
<comment type="caution">
    <text evidence="1">The sequence shown here is derived from an EMBL/GenBank/DDBJ whole genome shotgun (WGS) entry which is preliminary data.</text>
</comment>
<sequence length="80" mass="8377">MASVEVTASLSEFKKNPLATIAAGNGAAVAILDGDEPVFYCVPAPAYEAMIDRLDDLELKAIADARANDPVIKITLAELS</sequence>
<proteinExistence type="predicted"/>
<organism evidence="1 2">
    <name type="scientific">Agrobacterium vitis</name>
    <name type="common">Rhizobium vitis</name>
    <dbReference type="NCBI Taxonomy" id="373"/>
    <lineage>
        <taxon>Bacteria</taxon>
        <taxon>Pseudomonadati</taxon>
        <taxon>Pseudomonadota</taxon>
        <taxon>Alphaproteobacteria</taxon>
        <taxon>Hyphomicrobiales</taxon>
        <taxon>Rhizobiaceae</taxon>
        <taxon>Rhizobium/Agrobacterium group</taxon>
        <taxon>Agrobacterium</taxon>
    </lineage>
</organism>
<name>A0AAE5AXP2_AGRVI</name>
<reference evidence="1 2" key="1">
    <citation type="submission" date="2019-12" db="EMBL/GenBank/DDBJ databases">
        <title>Whole-genome sequencing of Allorhizobium vitis.</title>
        <authorList>
            <person name="Gan H.M."/>
            <person name="Szegedi E."/>
            <person name="Burr T."/>
            <person name="Savka M.A."/>
        </authorList>
    </citation>
    <scope>NUCLEOTIDE SEQUENCE [LARGE SCALE GENOMIC DNA]</scope>
    <source>
        <strain evidence="1 2">CG989</strain>
    </source>
</reference>
<dbReference type="Proteomes" id="UP000436692">
    <property type="component" value="Unassembled WGS sequence"/>
</dbReference>
<dbReference type="EMBL" id="WPHM01000010">
    <property type="protein sequence ID" value="MUZ59455.1"/>
    <property type="molecule type" value="Genomic_DNA"/>
</dbReference>
<dbReference type="AlphaFoldDB" id="A0AAE5AXP2"/>
<gene>
    <name evidence="1" type="ORF">GOZ95_18595</name>
</gene>